<keyword evidence="19" id="KW-1185">Reference proteome</keyword>
<reference evidence="18 19" key="1">
    <citation type="submission" date="2017-02" db="EMBL/GenBank/DDBJ databases">
        <authorList>
            <person name="Peterson S.W."/>
        </authorList>
    </citation>
    <scope>NUCLEOTIDE SEQUENCE [LARGE SCALE GENOMIC DNA]</scope>
    <source>
        <strain evidence="18 19">DSM 25262</strain>
    </source>
</reference>
<dbReference type="InterPro" id="IPR039426">
    <property type="entry name" value="TonB-dep_rcpt-like"/>
</dbReference>
<dbReference type="OrthoDB" id="9758472at2"/>
<keyword evidence="4 14" id="KW-1134">Transmembrane beta strand</keyword>
<dbReference type="GO" id="GO:0015891">
    <property type="term" value="P:siderophore transport"/>
    <property type="evidence" value="ECO:0007669"/>
    <property type="project" value="InterPro"/>
</dbReference>
<dbReference type="Gene3D" id="2.170.130.10">
    <property type="entry name" value="TonB-dependent receptor, plug domain"/>
    <property type="match status" value="1"/>
</dbReference>
<keyword evidence="7" id="KW-0732">Signal</keyword>
<keyword evidence="11 14" id="KW-0472">Membrane</keyword>
<dbReference type="RefSeq" id="WP_079688552.1">
    <property type="nucleotide sequence ID" value="NZ_FUZU01000003.1"/>
</dbReference>
<evidence type="ECO:0000256" key="1">
    <source>
        <dbReference type="ARBA" id="ARBA00004571"/>
    </source>
</evidence>
<feature type="domain" description="TonB-dependent receptor-like beta-barrel" evidence="16">
    <location>
        <begin position="320"/>
        <end position="803"/>
    </location>
</feature>
<proteinExistence type="inferred from homology"/>
<keyword evidence="10 15" id="KW-0798">TonB box</keyword>
<dbReference type="GO" id="GO:0015344">
    <property type="term" value="F:siderophore uptake transmembrane transporter activity"/>
    <property type="evidence" value="ECO:0007669"/>
    <property type="project" value="TreeGrafter"/>
</dbReference>
<dbReference type="Pfam" id="PF00593">
    <property type="entry name" value="TonB_dep_Rec_b-barrel"/>
    <property type="match status" value="1"/>
</dbReference>
<dbReference type="EMBL" id="FUZU01000003">
    <property type="protein sequence ID" value="SKC81594.1"/>
    <property type="molecule type" value="Genomic_DNA"/>
</dbReference>
<comment type="similarity">
    <text evidence="2 14 15">Belongs to the TonB-dependent receptor family.</text>
</comment>
<feature type="domain" description="TonB-dependent receptor plug" evidence="17">
    <location>
        <begin position="137"/>
        <end position="232"/>
    </location>
</feature>
<evidence type="ECO:0000256" key="2">
    <source>
        <dbReference type="ARBA" id="ARBA00009810"/>
    </source>
</evidence>
<accession>A0A1T5M0L2</accession>
<keyword evidence="5" id="KW-0410">Iron transport</keyword>
<dbReference type="CDD" id="cd01347">
    <property type="entry name" value="ligand_gated_channel"/>
    <property type="match status" value="1"/>
</dbReference>
<dbReference type="Gene3D" id="2.60.40.1120">
    <property type="entry name" value="Carboxypeptidase-like, regulatory domain"/>
    <property type="match status" value="1"/>
</dbReference>
<dbReference type="SUPFAM" id="SSF56935">
    <property type="entry name" value="Porins"/>
    <property type="match status" value="1"/>
</dbReference>
<keyword evidence="12" id="KW-0675">Receptor</keyword>
<dbReference type="PANTHER" id="PTHR32552:SF68">
    <property type="entry name" value="FERRICHROME OUTER MEMBRANE TRANSPORTER_PHAGE RECEPTOR"/>
    <property type="match status" value="1"/>
</dbReference>
<evidence type="ECO:0000256" key="6">
    <source>
        <dbReference type="ARBA" id="ARBA00022692"/>
    </source>
</evidence>
<sequence length="834" mass="92927">MKRILLLLYILVAILNSTVLAQLVVTGKVVSQSQAVVPGATVAMRKGNDVSGVTTAQDGSFEVQLPGIGVYDIEISSVGFDPYSRSYTFHELKEYDLGTIILTEYTQELQTVEVVGRIDRDYQSNYSFSATKSAIENKELPQSLSTITKELISDRQAFQLADAVKNVSGVAPSSFYNQYNVRGISQNEEGQIVNGMRTRQYYFLQPITSNIERIEVLKGPASVTFSSVDPGGSINMVTKKPLATERREVSMGVGSFSTMRATIDFTGPLNESKTLLYRINGGLQQGRSYRDLVKNNALLVSPSISYIPSDKTAINVEMIYSNNTGTLDRGQPIFGATAGLTNLKSTSTSLNLGAANDYFKSKEMIIMTSVSHKFSDKIGFNASYMKQTWTEDLQEHRTTNAFAVDINNQPVTNLAAMQFVQRQQYWNVDNLTAYFNFDFNTGIVKHRLLTGYDLSQWNKTKGGGQNAARGYLLNDGTVANAFIPANAANYQTITVEGRTLPKPNVNHFNLSNPSYTIRNVDDYIMNSRTAIPSAMTSTNAVYIQEQVKIGKWSALLSLRNEWFEDITNYKAPGEASFDNSALIPRIGMTYEITRQVNVYATYLQGYQPQSNTVSLMPSTGAFFWSAQSAARFKPLISDLKEIGAKGEFFEGRIMMSIAAYEINQENILINANLPAYPDSLVQRGADRSRGIEWELSGYILPDLQINASYSHIDARIVEDSNAELNGKRKENTPVNSANIWMRYNFPQRALRDLGVGIGAQYSGSKVPWFTRAFEVPGYTIMDLAIYYTPLKANMQLALNINNVFNTTYWLGAQNYLRLFPGAPRNYMLTATYKF</sequence>
<evidence type="ECO:0000313" key="19">
    <source>
        <dbReference type="Proteomes" id="UP000190961"/>
    </source>
</evidence>
<dbReference type="Gene3D" id="2.40.170.20">
    <property type="entry name" value="TonB-dependent receptor, beta-barrel domain"/>
    <property type="match status" value="1"/>
</dbReference>
<evidence type="ECO:0000259" key="17">
    <source>
        <dbReference type="Pfam" id="PF07715"/>
    </source>
</evidence>
<dbReference type="SUPFAM" id="SSF49464">
    <property type="entry name" value="Carboxypeptidase regulatory domain-like"/>
    <property type="match status" value="1"/>
</dbReference>
<dbReference type="InterPro" id="IPR012910">
    <property type="entry name" value="Plug_dom"/>
</dbReference>
<evidence type="ECO:0000256" key="4">
    <source>
        <dbReference type="ARBA" id="ARBA00022452"/>
    </source>
</evidence>
<dbReference type="GO" id="GO:0038023">
    <property type="term" value="F:signaling receptor activity"/>
    <property type="evidence" value="ECO:0007669"/>
    <property type="project" value="InterPro"/>
</dbReference>
<evidence type="ECO:0000256" key="11">
    <source>
        <dbReference type="ARBA" id="ARBA00023136"/>
    </source>
</evidence>
<dbReference type="Proteomes" id="UP000190961">
    <property type="component" value="Unassembled WGS sequence"/>
</dbReference>
<evidence type="ECO:0000256" key="15">
    <source>
        <dbReference type="RuleBase" id="RU003357"/>
    </source>
</evidence>
<dbReference type="STRING" id="688867.SAMN05660236_3981"/>
<evidence type="ECO:0000256" key="8">
    <source>
        <dbReference type="ARBA" id="ARBA00023004"/>
    </source>
</evidence>
<protein>
    <submittedName>
        <fullName evidence="18">Iron complex outermembrane recepter protein</fullName>
    </submittedName>
</protein>
<evidence type="ECO:0000256" key="14">
    <source>
        <dbReference type="PROSITE-ProRule" id="PRU01360"/>
    </source>
</evidence>
<organism evidence="18 19">
    <name type="scientific">Ohtaekwangia koreensis</name>
    <dbReference type="NCBI Taxonomy" id="688867"/>
    <lineage>
        <taxon>Bacteria</taxon>
        <taxon>Pseudomonadati</taxon>
        <taxon>Bacteroidota</taxon>
        <taxon>Cytophagia</taxon>
        <taxon>Cytophagales</taxon>
        <taxon>Fulvivirgaceae</taxon>
        <taxon>Ohtaekwangia</taxon>
    </lineage>
</organism>
<evidence type="ECO:0000256" key="7">
    <source>
        <dbReference type="ARBA" id="ARBA00022729"/>
    </source>
</evidence>
<dbReference type="InterPro" id="IPR008969">
    <property type="entry name" value="CarboxyPept-like_regulatory"/>
</dbReference>
<keyword evidence="6 14" id="KW-0812">Transmembrane</keyword>
<dbReference type="NCBIfam" id="TIGR01783">
    <property type="entry name" value="TonB-siderophor"/>
    <property type="match status" value="1"/>
</dbReference>
<evidence type="ECO:0000259" key="16">
    <source>
        <dbReference type="Pfam" id="PF00593"/>
    </source>
</evidence>
<dbReference type="InterPro" id="IPR000531">
    <property type="entry name" value="Beta-barrel_TonB"/>
</dbReference>
<keyword evidence="3 14" id="KW-0813">Transport</keyword>
<dbReference type="GO" id="GO:0009279">
    <property type="term" value="C:cell outer membrane"/>
    <property type="evidence" value="ECO:0007669"/>
    <property type="project" value="UniProtKB-SubCell"/>
</dbReference>
<evidence type="ECO:0000256" key="3">
    <source>
        <dbReference type="ARBA" id="ARBA00022448"/>
    </source>
</evidence>
<keyword evidence="8" id="KW-0408">Iron</keyword>
<dbReference type="PANTHER" id="PTHR32552">
    <property type="entry name" value="FERRICHROME IRON RECEPTOR-RELATED"/>
    <property type="match status" value="1"/>
</dbReference>
<dbReference type="InterPro" id="IPR010105">
    <property type="entry name" value="TonB_sidphr_rcpt"/>
</dbReference>
<keyword evidence="13 14" id="KW-0998">Cell outer membrane</keyword>
<dbReference type="PROSITE" id="PS52016">
    <property type="entry name" value="TONB_DEPENDENT_REC_3"/>
    <property type="match status" value="1"/>
</dbReference>
<dbReference type="AlphaFoldDB" id="A0A1T5M0L2"/>
<comment type="subcellular location">
    <subcellularLocation>
        <location evidence="1 14">Cell outer membrane</location>
        <topology evidence="1 14">Multi-pass membrane protein</topology>
    </subcellularLocation>
</comment>
<keyword evidence="9" id="KW-0406">Ion transport</keyword>
<dbReference type="Pfam" id="PF13620">
    <property type="entry name" value="CarboxypepD_reg"/>
    <property type="match status" value="1"/>
</dbReference>
<evidence type="ECO:0000256" key="10">
    <source>
        <dbReference type="ARBA" id="ARBA00023077"/>
    </source>
</evidence>
<evidence type="ECO:0000256" key="13">
    <source>
        <dbReference type="ARBA" id="ARBA00023237"/>
    </source>
</evidence>
<name>A0A1T5M0L2_9BACT</name>
<evidence type="ECO:0000313" key="18">
    <source>
        <dbReference type="EMBL" id="SKC81594.1"/>
    </source>
</evidence>
<evidence type="ECO:0000256" key="9">
    <source>
        <dbReference type="ARBA" id="ARBA00023065"/>
    </source>
</evidence>
<dbReference type="InterPro" id="IPR037066">
    <property type="entry name" value="Plug_dom_sf"/>
</dbReference>
<evidence type="ECO:0000256" key="5">
    <source>
        <dbReference type="ARBA" id="ARBA00022496"/>
    </source>
</evidence>
<dbReference type="Pfam" id="PF07715">
    <property type="entry name" value="Plug"/>
    <property type="match status" value="1"/>
</dbReference>
<dbReference type="InterPro" id="IPR036942">
    <property type="entry name" value="Beta-barrel_TonB_sf"/>
</dbReference>
<evidence type="ECO:0000256" key="12">
    <source>
        <dbReference type="ARBA" id="ARBA00023170"/>
    </source>
</evidence>
<gene>
    <name evidence="18" type="ORF">SAMN05660236_3981</name>
</gene>